<evidence type="ECO:0000259" key="1">
    <source>
        <dbReference type="PROSITE" id="PS50943"/>
    </source>
</evidence>
<evidence type="ECO:0000313" key="2">
    <source>
        <dbReference type="EMBL" id="AKG05314.1"/>
    </source>
</evidence>
<dbReference type="AlphaFoldDB" id="K2FJT0"/>
<proteinExistence type="predicted"/>
<protein>
    <submittedName>
        <fullName evidence="3">XRE family transcriptional regulator</fullName>
    </submittedName>
</protein>
<dbReference type="KEGG" id="sje:AAV35_011345"/>
<dbReference type="InterPro" id="IPR010982">
    <property type="entry name" value="Lambda_DNA-bd_dom_sf"/>
</dbReference>
<dbReference type="PATRIC" id="fig|1230341.3.peg.1811"/>
<name>K2FJT0_9BACI</name>
<feature type="domain" description="HTH cro/C1-type" evidence="1">
    <location>
        <begin position="11"/>
        <end position="62"/>
    </location>
</feature>
<dbReference type="PROSITE" id="PS50943">
    <property type="entry name" value="HTH_CROC1"/>
    <property type="match status" value="1"/>
</dbReference>
<dbReference type="Gene3D" id="1.10.260.40">
    <property type="entry name" value="lambda repressor-like DNA-binding domains"/>
    <property type="match status" value="1"/>
</dbReference>
<dbReference type="Proteomes" id="UP000011746">
    <property type="component" value="Unassembled WGS sequence"/>
</dbReference>
<evidence type="ECO:0000313" key="3">
    <source>
        <dbReference type="EMBL" id="EKE31316.1"/>
    </source>
</evidence>
<dbReference type="GO" id="GO:0003677">
    <property type="term" value="F:DNA binding"/>
    <property type="evidence" value="ECO:0007669"/>
    <property type="project" value="InterPro"/>
</dbReference>
<reference evidence="5" key="2">
    <citation type="submission" date="2015-06" db="EMBL/GenBank/DDBJ databases">
        <title>Salimicrobium jeotgali MJ3, isolated from Myulchi jeot, a traditional Korean fermented seafood.</title>
        <authorList>
            <person name="Kim K.H."/>
            <person name="Jeon C.O."/>
            <person name="Jin H.M."/>
        </authorList>
    </citation>
    <scope>NUCLEOTIDE SEQUENCE [LARGE SCALE GENOMIC DNA]</scope>
    <source>
        <strain evidence="5">MJ3</strain>
    </source>
</reference>
<dbReference type="Pfam" id="PF01381">
    <property type="entry name" value="HTH_3"/>
    <property type="match status" value="1"/>
</dbReference>
<dbReference type="Proteomes" id="UP000092654">
    <property type="component" value="Chromosome"/>
</dbReference>
<organism evidence="3 4">
    <name type="scientific">Salimicrobium jeotgali</name>
    <dbReference type="NCBI Taxonomy" id="1230341"/>
    <lineage>
        <taxon>Bacteria</taxon>
        <taxon>Bacillati</taxon>
        <taxon>Bacillota</taxon>
        <taxon>Bacilli</taxon>
        <taxon>Bacillales</taxon>
        <taxon>Bacillaceae</taxon>
        <taxon>Salimicrobium</taxon>
    </lineage>
</organism>
<keyword evidence="4" id="KW-1185">Reference proteome</keyword>
<dbReference type="eggNOG" id="ENOG5030693">
    <property type="taxonomic scope" value="Bacteria"/>
</dbReference>
<reference evidence="2" key="3">
    <citation type="submission" date="2016-11" db="EMBL/GenBank/DDBJ databases">
        <title>Salimicrobium jeotgali MJ3, isolated from Myulchi jeot, a traditional Korean fermented seafood.</title>
        <authorList>
            <person name="Kim K.H."/>
            <person name="Jeon C.O."/>
            <person name="Jin H.M."/>
        </authorList>
    </citation>
    <scope>NUCLEOTIDE SEQUENCE</scope>
    <source>
        <strain evidence="2">MJ3</strain>
    </source>
</reference>
<dbReference type="EMBL" id="AMPQ01000011">
    <property type="protein sequence ID" value="EKE31316.1"/>
    <property type="molecule type" value="Genomic_DNA"/>
</dbReference>
<accession>K2FJT0</accession>
<dbReference type="SUPFAM" id="SSF47413">
    <property type="entry name" value="lambda repressor-like DNA-binding domains"/>
    <property type="match status" value="1"/>
</dbReference>
<gene>
    <name evidence="2" type="ORF">AAV35_011345</name>
    <name evidence="3" type="ORF">MJ3_08761</name>
</gene>
<dbReference type="SMART" id="SM00530">
    <property type="entry name" value="HTH_XRE"/>
    <property type="match status" value="1"/>
</dbReference>
<dbReference type="STRING" id="1230341.AAV35_011345"/>
<evidence type="ECO:0000313" key="4">
    <source>
        <dbReference type="Proteomes" id="UP000011746"/>
    </source>
</evidence>
<reference evidence="3 4" key="1">
    <citation type="journal article" date="2012" name="J. Bacteriol.">
        <title>Draft Genome Sequence of Salimicrobium sp. Strain MJ3, Isolated from Myulchi-Jeot, Korean Fermented Seafood.</title>
        <authorList>
            <person name="Lee S.H."/>
            <person name="Jung J.Y."/>
            <person name="Jeon C.O."/>
        </authorList>
    </citation>
    <scope>NUCLEOTIDE SEQUENCE [LARGE SCALE GENOMIC DNA]</scope>
    <source>
        <strain evidence="3 4">MJ3</strain>
    </source>
</reference>
<dbReference type="RefSeq" id="WP_008590547.1">
    <property type="nucleotide sequence ID" value="NZ_AMPQ01000011.1"/>
</dbReference>
<evidence type="ECO:0000313" key="5">
    <source>
        <dbReference type="Proteomes" id="UP000092654"/>
    </source>
</evidence>
<sequence length="94" mass="10849">MDTRNLRFMDLRQELKITQKDLGNEVGLSQSMIAHIESGTKEPKGIYKLRLAKRMGVSVEWLFYEQLHDDFELTTTQGGQVFASTNRRELPAYA</sequence>
<dbReference type="CDD" id="cd00093">
    <property type="entry name" value="HTH_XRE"/>
    <property type="match status" value="1"/>
</dbReference>
<dbReference type="InterPro" id="IPR001387">
    <property type="entry name" value="Cro/C1-type_HTH"/>
</dbReference>
<dbReference type="EMBL" id="CP011361">
    <property type="protein sequence ID" value="AKG05314.1"/>
    <property type="molecule type" value="Genomic_DNA"/>
</dbReference>
<dbReference type="OrthoDB" id="2876477at2"/>